<evidence type="ECO:0000313" key="1">
    <source>
        <dbReference type="EMBL" id="MFC3110237.1"/>
    </source>
</evidence>
<sequence>MKKINETRRCAIQLPAGISYEPVFVAIVQDDDAEVTVLGVEMQWRLFGTICDRAAFCEGGDLTVLHKVTSPEAYIKGWRAAFMEAIPVVRLPDGLTLDATIVTDYQCLPSYYEKEFGRLLEEHVSTLKDGHIRFSFDLSDPVEAKRYWDNLKFHNVKDTPSVTAAWTTLAVQQLDMAFGNLFAEEAGA</sequence>
<name>A0ABV7F922_9BURK</name>
<proteinExistence type="predicted"/>
<accession>A0ABV7F922</accession>
<gene>
    <name evidence="1" type="ORF">ACFOFO_20110</name>
</gene>
<evidence type="ECO:0000313" key="2">
    <source>
        <dbReference type="Proteomes" id="UP001595530"/>
    </source>
</evidence>
<organism evidence="1 2">
    <name type="scientific">Undibacterium arcticum</name>
    <dbReference type="NCBI Taxonomy" id="1762892"/>
    <lineage>
        <taxon>Bacteria</taxon>
        <taxon>Pseudomonadati</taxon>
        <taxon>Pseudomonadota</taxon>
        <taxon>Betaproteobacteria</taxon>
        <taxon>Burkholderiales</taxon>
        <taxon>Oxalobacteraceae</taxon>
        <taxon>Undibacterium</taxon>
    </lineage>
</organism>
<reference evidence="2" key="1">
    <citation type="journal article" date="2019" name="Int. J. Syst. Evol. Microbiol.">
        <title>The Global Catalogue of Microorganisms (GCM) 10K type strain sequencing project: providing services to taxonomists for standard genome sequencing and annotation.</title>
        <authorList>
            <consortium name="The Broad Institute Genomics Platform"/>
            <consortium name="The Broad Institute Genome Sequencing Center for Infectious Disease"/>
            <person name="Wu L."/>
            <person name="Ma J."/>
        </authorList>
    </citation>
    <scope>NUCLEOTIDE SEQUENCE [LARGE SCALE GENOMIC DNA]</scope>
    <source>
        <strain evidence="2">KCTC 42986</strain>
    </source>
</reference>
<dbReference type="EMBL" id="JBHRTP010000071">
    <property type="protein sequence ID" value="MFC3110237.1"/>
    <property type="molecule type" value="Genomic_DNA"/>
</dbReference>
<keyword evidence="2" id="KW-1185">Reference proteome</keyword>
<protein>
    <submittedName>
        <fullName evidence="1">Uncharacterized protein</fullName>
    </submittedName>
</protein>
<dbReference type="Proteomes" id="UP001595530">
    <property type="component" value="Unassembled WGS sequence"/>
</dbReference>
<comment type="caution">
    <text evidence="1">The sequence shown here is derived from an EMBL/GenBank/DDBJ whole genome shotgun (WGS) entry which is preliminary data.</text>
</comment>
<dbReference type="RefSeq" id="WP_390328690.1">
    <property type="nucleotide sequence ID" value="NZ_JBHRTP010000071.1"/>
</dbReference>